<evidence type="ECO:0000313" key="3">
    <source>
        <dbReference type="EMBL" id="PHJ20805.1"/>
    </source>
</evidence>
<evidence type="ECO:0000313" key="4">
    <source>
        <dbReference type="Proteomes" id="UP000221165"/>
    </source>
</evidence>
<dbReference type="VEuPathDB" id="ToxoDB:CSUI_005357"/>
<dbReference type="RefSeq" id="XP_067922491.1">
    <property type="nucleotide sequence ID" value="XM_068065533.1"/>
</dbReference>
<proteinExistence type="predicted"/>
<name>A0A2C6KXS7_9APIC</name>
<dbReference type="AlphaFoldDB" id="A0A2C6KXS7"/>
<reference evidence="3 4" key="1">
    <citation type="journal article" date="2017" name="Int. J. Parasitol.">
        <title>The genome of the protozoan parasite Cystoisospora suis and a reverse vaccinology approach to identify vaccine candidates.</title>
        <authorList>
            <person name="Palmieri N."/>
            <person name="Shrestha A."/>
            <person name="Ruttkowski B."/>
            <person name="Beck T."/>
            <person name="Vogl C."/>
            <person name="Tomley F."/>
            <person name="Blake D.P."/>
            <person name="Joachim A."/>
        </authorList>
    </citation>
    <scope>NUCLEOTIDE SEQUENCE [LARGE SCALE GENOMIC DNA]</scope>
    <source>
        <strain evidence="3 4">Wien I</strain>
    </source>
</reference>
<gene>
    <name evidence="3" type="ORF">CSUI_005357</name>
</gene>
<comment type="caution">
    <text evidence="3">The sequence shown here is derived from an EMBL/GenBank/DDBJ whole genome shotgun (WGS) entry which is preliminary data.</text>
</comment>
<keyword evidence="4" id="KW-1185">Reference proteome</keyword>
<feature type="non-terminal residue" evidence="3">
    <location>
        <position position="400"/>
    </location>
</feature>
<evidence type="ECO:0000256" key="2">
    <source>
        <dbReference type="SAM" id="MobiDB-lite"/>
    </source>
</evidence>
<dbReference type="Proteomes" id="UP000221165">
    <property type="component" value="Unassembled WGS sequence"/>
</dbReference>
<accession>A0A2C6KXS7</accession>
<keyword evidence="1" id="KW-0175">Coiled coil</keyword>
<feature type="region of interest" description="Disordered" evidence="2">
    <location>
        <begin position="340"/>
        <end position="370"/>
    </location>
</feature>
<organism evidence="3 4">
    <name type="scientific">Cystoisospora suis</name>
    <dbReference type="NCBI Taxonomy" id="483139"/>
    <lineage>
        <taxon>Eukaryota</taxon>
        <taxon>Sar</taxon>
        <taxon>Alveolata</taxon>
        <taxon>Apicomplexa</taxon>
        <taxon>Conoidasida</taxon>
        <taxon>Coccidia</taxon>
        <taxon>Eucoccidiorida</taxon>
        <taxon>Eimeriorina</taxon>
        <taxon>Sarcocystidae</taxon>
        <taxon>Cystoisospora</taxon>
    </lineage>
</organism>
<evidence type="ECO:0000256" key="1">
    <source>
        <dbReference type="SAM" id="Coils"/>
    </source>
</evidence>
<sequence>MNQLDRTKVQERPKGIVATYELQPFRENVGGVISFCCHAEKLAKASGMKLGRRCGSLQPVWLFTLHALFFSTQKPKCQRGVDAPLIVYTCRGIGLAEAAEPGPSKLASFSTAAGTSTQQSWAAAVLSTAPTAVATNVWAGRGAAPEMSADARAWSLWERLKLIGARKHSVKTKSYGLKQRWRSFDAYVDCRRRSNHSRSRKNLEPGEPGGVPPLSESVRESYKLDYDRSLPTRLRQLESLEEQIKSFEEQEHSILSELRDLLQDAPLAVTSAALLLPARQMEKILGSSTPDVQSVAPPAFSVKNLPISPQEHVAAVEAQLMLARVEYARARFLSRRGLRRCASPSGSRSGEDPAAGEASPHSGTRAPDIRRRLDVLKSRVSVLSAQLREVKTRAAVEGIL</sequence>
<protein>
    <submittedName>
        <fullName evidence="3">Uncharacterized protein</fullName>
    </submittedName>
</protein>
<feature type="region of interest" description="Disordered" evidence="2">
    <location>
        <begin position="195"/>
        <end position="218"/>
    </location>
</feature>
<dbReference type="GeneID" id="94428744"/>
<dbReference type="EMBL" id="MIGC01002593">
    <property type="protein sequence ID" value="PHJ20805.1"/>
    <property type="molecule type" value="Genomic_DNA"/>
</dbReference>
<feature type="coiled-coil region" evidence="1">
    <location>
        <begin position="230"/>
        <end position="257"/>
    </location>
</feature>